<dbReference type="SUPFAM" id="SSF53383">
    <property type="entry name" value="PLP-dependent transferases"/>
    <property type="match status" value="1"/>
</dbReference>
<dbReference type="InterPro" id="IPR015424">
    <property type="entry name" value="PyrdxlP-dep_Trfase"/>
</dbReference>
<dbReference type="SUPFAM" id="SSF54631">
    <property type="entry name" value="CBS-domain pair"/>
    <property type="match status" value="1"/>
</dbReference>
<dbReference type="Proteomes" id="UP001549143">
    <property type="component" value="Unassembled WGS sequence"/>
</dbReference>
<name>A0ABV2KH30_9HYPH</name>
<dbReference type="Gene3D" id="3.40.640.10">
    <property type="entry name" value="Type I PLP-dependent aspartate aminotransferase-like (Major domain)"/>
    <property type="match status" value="1"/>
</dbReference>
<organism evidence="3 4">
    <name type="scientific">Aquamicrobium ahrensii</name>
    <dbReference type="NCBI Taxonomy" id="469551"/>
    <lineage>
        <taxon>Bacteria</taxon>
        <taxon>Pseudomonadati</taxon>
        <taxon>Pseudomonadota</taxon>
        <taxon>Alphaproteobacteria</taxon>
        <taxon>Hyphomicrobiales</taxon>
        <taxon>Phyllobacteriaceae</taxon>
        <taxon>Aquamicrobium</taxon>
    </lineage>
</organism>
<dbReference type="CDD" id="cd00616">
    <property type="entry name" value="AHBA_syn"/>
    <property type="match status" value="1"/>
</dbReference>
<dbReference type="InterPro" id="IPR015421">
    <property type="entry name" value="PyrdxlP-dep_Trfase_major"/>
</dbReference>
<keyword evidence="2" id="KW-0663">Pyridoxal phosphate</keyword>
<evidence type="ECO:0000256" key="1">
    <source>
        <dbReference type="ARBA" id="ARBA00037999"/>
    </source>
</evidence>
<dbReference type="GO" id="GO:0102933">
    <property type="term" value="F:GDP-4-dehydro-6-deoxy-D-mannose-4-aminotransferase activity"/>
    <property type="evidence" value="ECO:0007669"/>
    <property type="project" value="UniProtKB-EC"/>
</dbReference>
<keyword evidence="4" id="KW-1185">Reference proteome</keyword>
<evidence type="ECO:0000256" key="2">
    <source>
        <dbReference type="RuleBase" id="RU004508"/>
    </source>
</evidence>
<dbReference type="InterPro" id="IPR015422">
    <property type="entry name" value="PyrdxlP-dep_Trfase_small"/>
</dbReference>
<accession>A0ABV2KH30</accession>
<keyword evidence="3" id="KW-0032">Aminotransferase</keyword>
<comment type="similarity">
    <text evidence="1 2">Belongs to the DegT/DnrJ/EryC1 family.</text>
</comment>
<keyword evidence="3" id="KW-0808">Transferase</keyword>
<dbReference type="RefSeq" id="WP_354150269.1">
    <property type="nucleotide sequence ID" value="NZ_JBEPMN010000002.1"/>
</dbReference>
<proteinExistence type="inferred from homology"/>
<evidence type="ECO:0000313" key="3">
    <source>
        <dbReference type="EMBL" id="MET3660365.1"/>
    </source>
</evidence>
<reference evidence="3 4" key="1">
    <citation type="submission" date="2024-06" db="EMBL/GenBank/DDBJ databases">
        <title>Genomic Encyclopedia of Type Strains, Phase IV (KMG-IV): sequencing the most valuable type-strain genomes for metagenomic binning, comparative biology and taxonomic classification.</title>
        <authorList>
            <person name="Goeker M."/>
        </authorList>
    </citation>
    <scope>NUCLEOTIDE SEQUENCE [LARGE SCALE GENOMIC DNA]</scope>
    <source>
        <strain evidence="3 4">DSM 19730</strain>
    </source>
</reference>
<dbReference type="Pfam" id="PF01041">
    <property type="entry name" value="DegT_DnrJ_EryC1"/>
    <property type="match status" value="1"/>
</dbReference>
<dbReference type="EC" id="2.6.1.102" evidence="3"/>
<dbReference type="Gene3D" id="3.90.1150.10">
    <property type="entry name" value="Aspartate Aminotransferase, domain 1"/>
    <property type="match status" value="1"/>
</dbReference>
<comment type="caution">
    <text evidence="3">The sequence shown here is derived from an EMBL/GenBank/DDBJ whole genome shotgun (WGS) entry which is preliminary data.</text>
</comment>
<dbReference type="InterPro" id="IPR046342">
    <property type="entry name" value="CBS_dom_sf"/>
</dbReference>
<dbReference type="InterPro" id="IPR000653">
    <property type="entry name" value="DegT/StrS_aminotransferase"/>
</dbReference>
<dbReference type="PANTHER" id="PTHR30244">
    <property type="entry name" value="TRANSAMINASE"/>
    <property type="match status" value="1"/>
</dbReference>
<dbReference type="EMBL" id="JBEPMN010000002">
    <property type="protein sequence ID" value="MET3660365.1"/>
    <property type="molecule type" value="Genomic_DNA"/>
</dbReference>
<sequence>MNLHVASIETEAGTDGFLCRATDSMWTAIERALDNGFGLVFVTGGNGEAMGRLTLGDLRQALRDGAHLGNPTLGEIVRTGGLDEADSPVAPVLDGRRRIVGIEKRAGAAFLPVAEPDLSHAELRNLMDAFLSTWISSTGEYITRFESSFAARTGMSHGVATSNGTVSLHLALAALGIGPGDEVIVPDLTFAASANVVIHLGATPVLVDVDPLTWCISPETIERTITPRTRAVMPVHVFGRPAPMTEIRELALRRGLFVIEDCAEAHGASYDGQPVGSFSDVASFSFFANKIVTTGEGGICVTRDPDLARRMRMLRDHGMRPERRYWHEEAGYNFRMTNLQASIGCAQLDRMDGFLEMRRKVHEGYEAALGDLPGIAFPPPMPPRHEPVTWFSCALAPAETRPKLIQACKQANIDLRPFFHGLSSMPAYRRYARKCPESARLSACGINLPTSRKVDAQTTARIAEIFAGVLKESEN</sequence>
<protein>
    <submittedName>
        <fullName evidence="3">Perosamine synthetase</fullName>
        <ecNumber evidence="3">2.6.1.102</ecNumber>
    </submittedName>
</protein>
<dbReference type="PANTHER" id="PTHR30244:SF34">
    <property type="entry name" value="DTDP-4-AMINO-4,6-DIDEOXYGALACTOSE TRANSAMINASE"/>
    <property type="match status" value="1"/>
</dbReference>
<evidence type="ECO:0000313" key="4">
    <source>
        <dbReference type="Proteomes" id="UP001549143"/>
    </source>
</evidence>
<gene>
    <name evidence="3" type="ORF">ABID44_000679</name>
</gene>